<sequence length="128" mass="13736">MSSISVYWALTGLPVEGNPFAFVGDDSGKRQTVLLALRQRLAEQAGTEAAAIALIAGTEVINDEADLGCASIIELSAVIRICFEVKVNLAVCYRGVIALIRLASERFPMHYGLTDVLRHYGLTKGLGL</sequence>
<comment type="caution">
    <text evidence="1">The sequence shown here is derived from an EMBL/GenBank/DDBJ whole genome shotgun (WGS) entry which is preliminary data.</text>
</comment>
<evidence type="ECO:0000313" key="1">
    <source>
        <dbReference type="EMBL" id="CAE8650659.1"/>
    </source>
</evidence>
<dbReference type="Proteomes" id="UP000626109">
    <property type="component" value="Unassembled WGS sequence"/>
</dbReference>
<evidence type="ECO:0000313" key="2">
    <source>
        <dbReference type="Proteomes" id="UP000626109"/>
    </source>
</evidence>
<organism evidence="1 2">
    <name type="scientific">Polarella glacialis</name>
    <name type="common">Dinoflagellate</name>
    <dbReference type="NCBI Taxonomy" id="89957"/>
    <lineage>
        <taxon>Eukaryota</taxon>
        <taxon>Sar</taxon>
        <taxon>Alveolata</taxon>
        <taxon>Dinophyceae</taxon>
        <taxon>Suessiales</taxon>
        <taxon>Suessiaceae</taxon>
        <taxon>Polarella</taxon>
    </lineage>
</organism>
<protein>
    <submittedName>
        <fullName evidence="1">Uncharacterized protein</fullName>
    </submittedName>
</protein>
<accession>A0A813IGU9</accession>
<reference evidence="1" key="1">
    <citation type="submission" date="2021-02" db="EMBL/GenBank/DDBJ databases">
        <authorList>
            <person name="Dougan E. K."/>
            <person name="Rhodes N."/>
            <person name="Thang M."/>
            <person name="Chan C."/>
        </authorList>
    </citation>
    <scope>NUCLEOTIDE SEQUENCE</scope>
</reference>
<name>A0A813IGU9_POLGL</name>
<dbReference type="AlphaFoldDB" id="A0A813IGU9"/>
<gene>
    <name evidence="1" type="ORF">PGLA2088_LOCUS8446</name>
</gene>
<proteinExistence type="predicted"/>
<feature type="non-terminal residue" evidence="1">
    <location>
        <position position="128"/>
    </location>
</feature>
<dbReference type="EMBL" id="CAJNNW010009067">
    <property type="protein sequence ID" value="CAE8650659.1"/>
    <property type="molecule type" value="Genomic_DNA"/>
</dbReference>